<dbReference type="GO" id="GO:0016485">
    <property type="term" value="P:protein processing"/>
    <property type="evidence" value="ECO:0007669"/>
    <property type="project" value="TreeGrafter"/>
</dbReference>
<keyword evidence="4 13" id="KW-0963">Cytoplasm</keyword>
<dbReference type="GO" id="GO:0000423">
    <property type="term" value="P:mitophagy"/>
    <property type="evidence" value="ECO:0007669"/>
    <property type="project" value="TreeGrafter"/>
</dbReference>
<keyword evidence="16" id="KW-1185">Reference proteome</keyword>
<keyword evidence="3" id="KW-0813">Transport</keyword>
<evidence type="ECO:0000313" key="15">
    <source>
        <dbReference type="EMBL" id="KAF5193144.1"/>
    </source>
</evidence>
<evidence type="ECO:0000256" key="8">
    <source>
        <dbReference type="ARBA" id="ARBA00022927"/>
    </source>
</evidence>
<organism evidence="15 16">
    <name type="scientific">Thalictrum thalictroides</name>
    <name type="common">Rue-anemone</name>
    <name type="synonym">Anemone thalictroides</name>
    <dbReference type="NCBI Taxonomy" id="46969"/>
    <lineage>
        <taxon>Eukaryota</taxon>
        <taxon>Viridiplantae</taxon>
        <taxon>Streptophyta</taxon>
        <taxon>Embryophyta</taxon>
        <taxon>Tracheophyta</taxon>
        <taxon>Spermatophyta</taxon>
        <taxon>Magnoliopsida</taxon>
        <taxon>Ranunculales</taxon>
        <taxon>Ranunculaceae</taxon>
        <taxon>Thalictroideae</taxon>
        <taxon>Thalictrum</taxon>
    </lineage>
</organism>
<sequence>MQPFSSEYIEILDLFGDSEASPFSIHTLLQVGRFYGLAPGSWIGPYAMCRSWETLAHSITQQNGKQSLSMVIYVVCGDENGEQGRAPIVYVEDVTKLCTEFSEVQVDWKPIILLVPLVLGFDKVNPRLSMLRELLRGRHFILPLQANVAPLFTITMSREFPKTVAKDLLAHSMDVVGEFIDNVDESEISIHVDDWQFL</sequence>
<dbReference type="EMBL" id="JABWDY010020460">
    <property type="protein sequence ID" value="KAF5193144.1"/>
    <property type="molecule type" value="Genomic_DNA"/>
</dbReference>
<comment type="subcellular location">
    <subcellularLocation>
        <location evidence="1 13">Cytoplasm</location>
    </subcellularLocation>
</comment>
<evidence type="ECO:0000256" key="1">
    <source>
        <dbReference type="ARBA" id="ARBA00004496"/>
    </source>
</evidence>
<dbReference type="GO" id="GO:0019786">
    <property type="term" value="F:protein-phosphatidylethanolamide deconjugating activity"/>
    <property type="evidence" value="ECO:0007669"/>
    <property type="project" value="InterPro"/>
</dbReference>
<dbReference type="GO" id="GO:0035973">
    <property type="term" value="P:aggrephagy"/>
    <property type="evidence" value="ECO:0007669"/>
    <property type="project" value="TreeGrafter"/>
</dbReference>
<dbReference type="GO" id="GO:0004197">
    <property type="term" value="F:cysteine-type endopeptidase activity"/>
    <property type="evidence" value="ECO:0007669"/>
    <property type="project" value="TreeGrafter"/>
</dbReference>
<evidence type="ECO:0000256" key="3">
    <source>
        <dbReference type="ARBA" id="ARBA00022448"/>
    </source>
</evidence>
<dbReference type="InterPro" id="IPR005078">
    <property type="entry name" value="Peptidase_C54"/>
</dbReference>
<protein>
    <recommendedName>
        <fullName evidence="13">Cysteine protease</fullName>
        <ecNumber evidence="13">3.4.22.-</ecNumber>
    </recommendedName>
</protein>
<reference evidence="15 16" key="1">
    <citation type="submission" date="2020-06" db="EMBL/GenBank/DDBJ databases">
        <title>Transcriptomic and genomic resources for Thalictrum thalictroides and T. hernandezii: Facilitating candidate gene discovery in an emerging model plant lineage.</title>
        <authorList>
            <person name="Arias T."/>
            <person name="Riano-Pachon D.M."/>
            <person name="Di Stilio V.S."/>
        </authorList>
    </citation>
    <scope>NUCLEOTIDE SEQUENCE [LARGE SCALE GENOMIC DNA]</scope>
    <source>
        <strain evidence="16">cv. WT478/WT964</strain>
        <tissue evidence="15">Leaves</tissue>
    </source>
</reference>
<dbReference type="Proteomes" id="UP000554482">
    <property type="component" value="Unassembled WGS sequence"/>
</dbReference>
<accession>A0A7J6W6Y2</accession>
<comment type="catalytic activity">
    <reaction evidence="10">
        <text>[protein]-C-terminal L-amino acid-glycyl-phosphatidylethanolamide + H2O = [protein]-C-terminal L-amino acid-glycine + a 1,2-diacyl-sn-glycero-3-phosphoethanolamine</text>
        <dbReference type="Rhea" id="RHEA:67548"/>
        <dbReference type="Rhea" id="RHEA-COMP:17323"/>
        <dbReference type="Rhea" id="RHEA-COMP:17324"/>
        <dbReference type="ChEBI" id="CHEBI:15377"/>
        <dbReference type="ChEBI" id="CHEBI:64612"/>
        <dbReference type="ChEBI" id="CHEBI:172940"/>
        <dbReference type="ChEBI" id="CHEBI:172941"/>
    </reaction>
    <physiologicalReaction direction="left-to-right" evidence="10">
        <dbReference type="Rhea" id="RHEA:67549"/>
    </physiologicalReaction>
</comment>
<dbReference type="PANTHER" id="PTHR22624">
    <property type="entry name" value="CYSTEINE PROTEASE ATG4"/>
    <property type="match status" value="1"/>
</dbReference>
<dbReference type="EC" id="3.4.22.-" evidence="13"/>
<dbReference type="Pfam" id="PF03416">
    <property type="entry name" value="Peptidase_C54"/>
    <property type="match status" value="1"/>
</dbReference>
<evidence type="ECO:0000256" key="13">
    <source>
        <dbReference type="RuleBase" id="RU363115"/>
    </source>
</evidence>
<evidence type="ECO:0000256" key="6">
    <source>
        <dbReference type="ARBA" id="ARBA00022801"/>
    </source>
</evidence>
<keyword evidence="5 13" id="KW-0645">Protease</keyword>
<gene>
    <name evidence="15" type="ORF">FRX31_017269</name>
</gene>
<keyword evidence="6 13" id="KW-0378">Hydrolase</keyword>
<evidence type="ECO:0000256" key="4">
    <source>
        <dbReference type="ARBA" id="ARBA00022490"/>
    </source>
</evidence>
<keyword evidence="9 13" id="KW-0072">Autophagy</keyword>
<name>A0A7J6W6Y2_THATH</name>
<proteinExistence type="inferred from homology"/>
<evidence type="ECO:0000313" key="16">
    <source>
        <dbReference type="Proteomes" id="UP000554482"/>
    </source>
</evidence>
<dbReference type="GO" id="GO:0005737">
    <property type="term" value="C:cytoplasm"/>
    <property type="evidence" value="ECO:0007669"/>
    <property type="project" value="UniProtKB-SubCell"/>
</dbReference>
<evidence type="ECO:0000256" key="12">
    <source>
        <dbReference type="ARBA" id="ARBA00045891"/>
    </source>
</evidence>
<feature type="domain" description="Peptidase C54 catalytic" evidence="14">
    <location>
        <begin position="6"/>
        <end position="131"/>
    </location>
</feature>
<dbReference type="OrthoDB" id="2960936at2759"/>
<dbReference type="GO" id="GO:0015031">
    <property type="term" value="P:protein transport"/>
    <property type="evidence" value="ECO:0007669"/>
    <property type="project" value="UniProtKB-KW"/>
</dbReference>
<evidence type="ECO:0000256" key="11">
    <source>
        <dbReference type="ARBA" id="ARBA00038724"/>
    </source>
</evidence>
<dbReference type="SUPFAM" id="SSF54001">
    <property type="entry name" value="Cysteine proteinases"/>
    <property type="match status" value="1"/>
</dbReference>
<comment type="caution">
    <text evidence="15">The sequence shown here is derived from an EMBL/GenBank/DDBJ whole genome shotgun (WGS) entry which is preliminary data.</text>
</comment>
<dbReference type="GO" id="GO:0000045">
    <property type="term" value="P:autophagosome assembly"/>
    <property type="evidence" value="ECO:0007669"/>
    <property type="project" value="TreeGrafter"/>
</dbReference>
<dbReference type="InterPro" id="IPR046792">
    <property type="entry name" value="Peptidase_C54_cat"/>
</dbReference>
<keyword evidence="7" id="KW-0788">Thiol protease</keyword>
<comment type="function">
    <text evidence="12">Cysteine protease that plays a key role in autophagy by mediating both proteolytic activation and delipidation of ATG8 family proteins. The protease activity is required for proteolytic activation of ATG8 family proteins: cleaves the C-terminal amino acid of ATG8 proteins to reveal a C-terminal glycine. Exposure of the glycine at the C-terminus is essential for ATG8 proteins conjugation to phosphatidylethanolamine (PE) and insertion to membranes, which is necessary for autophagy. In addition to the protease activity, also mediates delipidation of PE-conjugated ATG8 proteins.</text>
</comment>
<evidence type="ECO:0000259" key="14">
    <source>
        <dbReference type="Pfam" id="PF03416"/>
    </source>
</evidence>
<dbReference type="AlphaFoldDB" id="A0A7J6W6Y2"/>
<evidence type="ECO:0000256" key="7">
    <source>
        <dbReference type="ARBA" id="ARBA00022807"/>
    </source>
</evidence>
<dbReference type="PANTHER" id="PTHR22624:SF49">
    <property type="entry name" value="CYSTEINE PROTEASE"/>
    <property type="match status" value="1"/>
</dbReference>
<keyword evidence="8 13" id="KW-0653">Protein transport</keyword>
<evidence type="ECO:0000256" key="9">
    <source>
        <dbReference type="ARBA" id="ARBA00023006"/>
    </source>
</evidence>
<comment type="similarity">
    <text evidence="2 13">Belongs to the peptidase C54 family.</text>
</comment>
<dbReference type="GO" id="GO:0034727">
    <property type="term" value="P:piecemeal microautophagy of the nucleus"/>
    <property type="evidence" value="ECO:0007669"/>
    <property type="project" value="TreeGrafter"/>
</dbReference>
<comment type="subunit">
    <text evidence="11">Interacts with ATG8.</text>
</comment>
<dbReference type="InterPro" id="IPR038765">
    <property type="entry name" value="Papain-like_cys_pep_sf"/>
</dbReference>
<evidence type="ECO:0000256" key="5">
    <source>
        <dbReference type="ARBA" id="ARBA00022670"/>
    </source>
</evidence>
<evidence type="ECO:0000256" key="2">
    <source>
        <dbReference type="ARBA" id="ARBA00010958"/>
    </source>
</evidence>
<evidence type="ECO:0000256" key="10">
    <source>
        <dbReference type="ARBA" id="ARBA00029362"/>
    </source>
</evidence>